<dbReference type="Gramene" id="CDY30260">
    <property type="protein sequence ID" value="CDY30260"/>
    <property type="gene ID" value="GSBRNA2T00044901001"/>
</dbReference>
<dbReference type="PaxDb" id="3708-A0A078J3C4"/>
<feature type="transmembrane region" description="Helical" evidence="1">
    <location>
        <begin position="50"/>
        <end position="69"/>
    </location>
</feature>
<organism evidence="4 5">
    <name type="scientific">Brassica napus</name>
    <name type="common">Rape</name>
    <dbReference type="NCBI Taxonomy" id="3708"/>
    <lineage>
        <taxon>Eukaryota</taxon>
        <taxon>Viridiplantae</taxon>
        <taxon>Streptophyta</taxon>
        <taxon>Embryophyta</taxon>
        <taxon>Tracheophyta</taxon>
        <taxon>Spermatophyta</taxon>
        <taxon>Magnoliopsida</taxon>
        <taxon>eudicotyledons</taxon>
        <taxon>Gunneridae</taxon>
        <taxon>Pentapetalae</taxon>
        <taxon>rosids</taxon>
        <taxon>malvids</taxon>
        <taxon>Brassicales</taxon>
        <taxon>Brassicaceae</taxon>
        <taxon>Brassiceae</taxon>
        <taxon>Brassica</taxon>
    </lineage>
</organism>
<keyword evidence="1" id="KW-1133">Transmembrane helix</keyword>
<dbReference type="EMBL" id="LK032251">
    <property type="protein sequence ID" value="CDY30260.1"/>
    <property type="molecule type" value="Genomic_DNA"/>
</dbReference>
<accession>A0A078J3C4</accession>
<keyword evidence="1" id="KW-0812">Transmembrane</keyword>
<sequence length="85" mass="9896">MKSPYIKTGASQSSRIFNRHRHGVSSSNNDTTSQIKPKLSIVHFRPLCNFIMVPLLLVLFKSATNFVIFKTWQIRYCARFMLDFI</sequence>
<dbReference type="EMBL" id="LK033641">
    <property type="protein sequence ID" value="CDY58152.1"/>
    <property type="molecule type" value="Genomic_DNA"/>
</dbReference>
<dbReference type="AlphaFoldDB" id="A0A078J3C4"/>
<protein>
    <submittedName>
        <fullName evidence="2">(rape) hypothetical protein</fullName>
    </submittedName>
    <submittedName>
        <fullName evidence="3">BnaC04g31710D protein</fullName>
    </submittedName>
    <submittedName>
        <fullName evidence="4">BnaCnng32720D protein</fullName>
    </submittedName>
</protein>
<evidence type="ECO:0000313" key="4">
    <source>
        <dbReference type="EMBL" id="CDY58152.1"/>
    </source>
</evidence>
<proteinExistence type="predicted"/>
<evidence type="ECO:0000313" key="5">
    <source>
        <dbReference type="Proteomes" id="UP000028999"/>
    </source>
</evidence>
<name>A0A078J3C4_BRANA</name>
<evidence type="ECO:0000313" key="2">
    <source>
        <dbReference type="EMBL" id="CAF1858750.1"/>
    </source>
</evidence>
<keyword evidence="1" id="KW-0472">Membrane</keyword>
<reference evidence="2" key="3">
    <citation type="submission" date="2021-01" db="EMBL/GenBank/DDBJ databases">
        <authorList>
            <consortium name="Genoscope - CEA"/>
            <person name="William W."/>
        </authorList>
    </citation>
    <scope>NUCLEOTIDE SEQUENCE</scope>
</reference>
<keyword evidence="5" id="KW-1185">Reference proteome</keyword>
<reference evidence="4" key="2">
    <citation type="submission" date="2014-06" db="EMBL/GenBank/DDBJ databases">
        <authorList>
            <person name="Genoscope - CEA"/>
        </authorList>
    </citation>
    <scope>NUCLEOTIDE SEQUENCE</scope>
</reference>
<dbReference type="Proteomes" id="UP001295469">
    <property type="component" value="Chromosome C04"/>
</dbReference>
<dbReference type="EMBL" id="HG994368">
    <property type="protein sequence ID" value="CAF1858750.1"/>
    <property type="molecule type" value="Genomic_DNA"/>
</dbReference>
<evidence type="ECO:0000313" key="3">
    <source>
        <dbReference type="EMBL" id="CDY30260.1"/>
    </source>
</evidence>
<evidence type="ECO:0000256" key="1">
    <source>
        <dbReference type="SAM" id="Phobius"/>
    </source>
</evidence>
<dbReference type="Gramene" id="CDY58152">
    <property type="protein sequence ID" value="CDY58152"/>
    <property type="gene ID" value="GSBRNA2T00023173001"/>
</dbReference>
<dbReference type="Proteomes" id="UP000028999">
    <property type="component" value="Unassembled WGS sequence"/>
</dbReference>
<gene>
    <name evidence="4" type="primary">BnaCnng32720D</name>
    <name evidence="3" type="synonym">BnaC04g31710D</name>
    <name evidence="2" type="ORF">DARMORV10_C04P46050.1</name>
    <name evidence="4" type="ORF">GSBRNA2T00023173001</name>
    <name evidence="3" type="ORF">GSBRNA2T00044901001</name>
</gene>
<reference evidence="4 5" key="1">
    <citation type="journal article" date="2014" name="Science">
        <title>Plant genetics. Early allopolyploid evolution in the post-Neolithic Brassica napus oilseed genome.</title>
        <authorList>
            <person name="Chalhoub B."/>
            <person name="Denoeud F."/>
            <person name="Liu S."/>
            <person name="Parkin I.A."/>
            <person name="Tang H."/>
            <person name="Wang X."/>
            <person name="Chiquet J."/>
            <person name="Belcram H."/>
            <person name="Tong C."/>
            <person name="Samans B."/>
            <person name="Correa M."/>
            <person name="Da Silva C."/>
            <person name="Just J."/>
            <person name="Falentin C."/>
            <person name="Koh C.S."/>
            <person name="Le Clainche I."/>
            <person name="Bernard M."/>
            <person name="Bento P."/>
            <person name="Noel B."/>
            <person name="Labadie K."/>
            <person name="Alberti A."/>
            <person name="Charles M."/>
            <person name="Arnaud D."/>
            <person name="Guo H."/>
            <person name="Daviaud C."/>
            <person name="Alamery S."/>
            <person name="Jabbari K."/>
            <person name="Zhao M."/>
            <person name="Edger P.P."/>
            <person name="Chelaifa H."/>
            <person name="Tack D."/>
            <person name="Lassalle G."/>
            <person name="Mestiri I."/>
            <person name="Schnel N."/>
            <person name="Le Paslier M.C."/>
            <person name="Fan G."/>
            <person name="Renault V."/>
            <person name="Bayer P.E."/>
            <person name="Golicz A.A."/>
            <person name="Manoli S."/>
            <person name="Lee T.H."/>
            <person name="Thi V.H."/>
            <person name="Chalabi S."/>
            <person name="Hu Q."/>
            <person name="Fan C."/>
            <person name="Tollenaere R."/>
            <person name="Lu Y."/>
            <person name="Battail C."/>
            <person name="Shen J."/>
            <person name="Sidebottom C.H."/>
            <person name="Wang X."/>
            <person name="Canaguier A."/>
            <person name="Chauveau A."/>
            <person name="Berard A."/>
            <person name="Deniot G."/>
            <person name="Guan M."/>
            <person name="Liu Z."/>
            <person name="Sun F."/>
            <person name="Lim Y.P."/>
            <person name="Lyons E."/>
            <person name="Town C.D."/>
            <person name="Bancroft I."/>
            <person name="Wang X."/>
            <person name="Meng J."/>
            <person name="Ma J."/>
            <person name="Pires J.C."/>
            <person name="King G.J."/>
            <person name="Brunel D."/>
            <person name="Delourme R."/>
            <person name="Renard M."/>
            <person name="Aury J.M."/>
            <person name="Adams K.L."/>
            <person name="Batley J."/>
            <person name="Snowdon R.J."/>
            <person name="Tost J."/>
            <person name="Edwards D."/>
            <person name="Zhou Y."/>
            <person name="Hua W."/>
            <person name="Sharpe A.G."/>
            <person name="Paterson A.H."/>
            <person name="Guan C."/>
            <person name="Wincker P."/>
        </authorList>
    </citation>
    <scope>NUCLEOTIDE SEQUENCE [LARGE SCALE GENOMIC DNA]</scope>
    <source>
        <strain evidence="5">cv. Darmor-bzh</strain>
    </source>
</reference>